<evidence type="ECO:0000256" key="5">
    <source>
        <dbReference type="PROSITE-ProRule" id="PRU00560"/>
    </source>
</evidence>
<keyword evidence="4 5" id="KW-0067">ATP-binding</keyword>
<evidence type="ECO:0000259" key="7">
    <source>
        <dbReference type="PROSITE" id="PS51198"/>
    </source>
</evidence>
<accession>A0A329QD55</accession>
<reference evidence="8 9" key="1">
    <citation type="submission" date="2018-06" db="EMBL/GenBank/DDBJ databases">
        <title>Phytoactinopolyspora halophila sp. nov., a novel halophilic actinomycete isolated from a saline soil in China.</title>
        <authorList>
            <person name="Tang S.-K."/>
        </authorList>
    </citation>
    <scope>NUCLEOTIDE SEQUENCE [LARGE SCALE GENOMIC DNA]</scope>
    <source>
        <strain evidence="8 9">YIM 96934</strain>
    </source>
</reference>
<proteinExistence type="predicted"/>
<keyword evidence="3 5" id="KW-0347">Helicase</keyword>
<dbReference type="AlphaFoldDB" id="A0A329QD55"/>
<dbReference type="EMBL" id="QMIG01000027">
    <property type="protein sequence ID" value="RAW10296.1"/>
    <property type="molecule type" value="Genomic_DNA"/>
</dbReference>
<keyword evidence="2 5" id="KW-0378">Hydrolase</keyword>
<evidence type="ECO:0000313" key="9">
    <source>
        <dbReference type="Proteomes" id="UP000250462"/>
    </source>
</evidence>
<dbReference type="PROSITE" id="PS51198">
    <property type="entry name" value="UVRD_HELICASE_ATP_BIND"/>
    <property type="match status" value="1"/>
</dbReference>
<dbReference type="GO" id="GO:0000725">
    <property type="term" value="P:recombinational repair"/>
    <property type="evidence" value="ECO:0007669"/>
    <property type="project" value="TreeGrafter"/>
</dbReference>
<gene>
    <name evidence="8" type="ORF">DPM12_19045</name>
</gene>
<evidence type="ECO:0000256" key="1">
    <source>
        <dbReference type="ARBA" id="ARBA00022741"/>
    </source>
</evidence>
<dbReference type="GO" id="GO:0005829">
    <property type="term" value="C:cytosol"/>
    <property type="evidence" value="ECO:0007669"/>
    <property type="project" value="TreeGrafter"/>
</dbReference>
<dbReference type="OrthoDB" id="9787585at2"/>
<feature type="domain" description="UvrD-like helicase ATP-binding" evidence="7">
    <location>
        <begin position="183"/>
        <end position="623"/>
    </location>
</feature>
<dbReference type="Proteomes" id="UP000250462">
    <property type="component" value="Unassembled WGS sequence"/>
</dbReference>
<evidence type="ECO:0000256" key="3">
    <source>
        <dbReference type="ARBA" id="ARBA00022806"/>
    </source>
</evidence>
<keyword evidence="1 5" id="KW-0547">Nucleotide-binding</keyword>
<dbReference type="PANTHER" id="PTHR11070:SF45">
    <property type="entry name" value="DNA 3'-5' HELICASE"/>
    <property type="match status" value="1"/>
</dbReference>
<organism evidence="8 9">
    <name type="scientific">Phytoactinopolyspora halophila</name>
    <dbReference type="NCBI Taxonomy" id="1981511"/>
    <lineage>
        <taxon>Bacteria</taxon>
        <taxon>Bacillati</taxon>
        <taxon>Actinomycetota</taxon>
        <taxon>Actinomycetes</taxon>
        <taxon>Jiangellales</taxon>
        <taxon>Jiangellaceae</taxon>
        <taxon>Phytoactinopolyspora</taxon>
    </lineage>
</organism>
<comment type="caution">
    <text evidence="8">The sequence shown here is derived from an EMBL/GenBank/DDBJ whole genome shotgun (WGS) entry which is preliminary data.</text>
</comment>
<dbReference type="InterPro" id="IPR027417">
    <property type="entry name" value="P-loop_NTPase"/>
</dbReference>
<evidence type="ECO:0000313" key="8">
    <source>
        <dbReference type="EMBL" id="RAW10296.1"/>
    </source>
</evidence>
<evidence type="ECO:0000256" key="4">
    <source>
        <dbReference type="ARBA" id="ARBA00022840"/>
    </source>
</evidence>
<feature type="coiled-coil region" evidence="6">
    <location>
        <begin position="464"/>
        <end position="498"/>
    </location>
</feature>
<dbReference type="InterPro" id="IPR014016">
    <property type="entry name" value="UvrD-like_ATP-bd"/>
</dbReference>
<dbReference type="PANTHER" id="PTHR11070">
    <property type="entry name" value="UVRD / RECB / PCRA DNA HELICASE FAMILY MEMBER"/>
    <property type="match status" value="1"/>
</dbReference>
<protein>
    <submittedName>
        <fullName evidence="8">Helicase</fullName>
    </submittedName>
</protein>
<feature type="binding site" evidence="5">
    <location>
        <begin position="204"/>
        <end position="211"/>
    </location>
    <ligand>
        <name>ATP</name>
        <dbReference type="ChEBI" id="CHEBI:30616"/>
    </ligand>
</feature>
<dbReference type="GO" id="GO:0016787">
    <property type="term" value="F:hydrolase activity"/>
    <property type="evidence" value="ECO:0007669"/>
    <property type="project" value="UniProtKB-UniRule"/>
</dbReference>
<sequence>MSMTSTDDEIATEQDTITAIYKRFDALREKADHRFSSAIQPTQVSTPGGKLERNIRAQHFSERAAQLSAAEHGLVIGRLDLDHDEHFYIGRTGLYSEDYDPLLIDWRAPAATPFYRATPMERLGVRRRRHIHLKGRRVVRLDDDILAIDELDDDERQHLTGEAALLSSLQSARTGRMADIVATIQAEQDRIIRSELDGILVVEGGPGTGKTVVALHRAAYLLYTHRDQLAKSGVLVVGPNATFLRYIDQVLPGLGETDVVLASMGDLYPGVETSRTDAPFAAAVKGSLRMADVLEQAVTRHERIPPGSLKVTTDRDTYLLDEETCQRILDETRERAERTRQPHNRMRQFVAKKVLNELVRQEYERLDSVLDGIDIPLEADDEEDRDLGELIDQNALYREFRTSPSVREALDILWPELTPQRVLTDLYTDPDFRAAVTPQLSQAERDALHRADATAWTISDVPLLDELATLVGELDATINRAERRRRQAEAARSQHIEEQRQLVHDAYDVAMDMAIDEEVTMPVDASLVLERYHDVDDRGFLAERARQDREWEYGHVIVDEAQELSPMAWRLLVRRCPSRSMTAVGDIAQTGAPDSPGSWSEVLDPVAPGQWRRGQLTVNYRTTEQIMNVAADVLAASGADAVAPRSVRPDGEKPWAWQVTDDELADALPGLVREERVHLETGTMAVLAPRSRIDSVLASVRHACPEATTGDDENVLDAPVAVLTPAQAKGLEFDGTIVVAPDEIVAGSSRGYSDLYVALTRPTRRLGVVATGPLPDGLAHLR</sequence>
<dbReference type="SUPFAM" id="SSF52540">
    <property type="entry name" value="P-loop containing nucleoside triphosphate hydrolases"/>
    <property type="match status" value="1"/>
</dbReference>
<dbReference type="GO" id="GO:0003677">
    <property type="term" value="F:DNA binding"/>
    <property type="evidence" value="ECO:0007669"/>
    <property type="project" value="InterPro"/>
</dbReference>
<name>A0A329QD55_9ACTN</name>
<dbReference type="GO" id="GO:0043138">
    <property type="term" value="F:3'-5' DNA helicase activity"/>
    <property type="evidence" value="ECO:0007669"/>
    <property type="project" value="TreeGrafter"/>
</dbReference>
<keyword evidence="9" id="KW-1185">Reference proteome</keyword>
<evidence type="ECO:0000256" key="2">
    <source>
        <dbReference type="ARBA" id="ARBA00022801"/>
    </source>
</evidence>
<dbReference type="Gene3D" id="3.40.50.300">
    <property type="entry name" value="P-loop containing nucleotide triphosphate hydrolases"/>
    <property type="match status" value="3"/>
</dbReference>
<dbReference type="InterPro" id="IPR000212">
    <property type="entry name" value="DNA_helicase_UvrD/REP"/>
</dbReference>
<dbReference type="GO" id="GO:0005524">
    <property type="term" value="F:ATP binding"/>
    <property type="evidence" value="ECO:0007669"/>
    <property type="project" value="UniProtKB-UniRule"/>
</dbReference>
<evidence type="ECO:0000256" key="6">
    <source>
        <dbReference type="SAM" id="Coils"/>
    </source>
</evidence>
<keyword evidence="6" id="KW-0175">Coiled coil</keyword>